<evidence type="ECO:0000313" key="1">
    <source>
        <dbReference type="EMBL" id="QMU30449.1"/>
    </source>
</evidence>
<dbReference type="RefSeq" id="WP_182412896.1">
    <property type="nucleotide sequence ID" value="NZ_CP055153.1"/>
</dbReference>
<protein>
    <submittedName>
        <fullName evidence="1">Uncharacterized protein</fullName>
    </submittedName>
</protein>
<dbReference type="AlphaFoldDB" id="A0A7L7LDH5"/>
<dbReference type="EMBL" id="CP055153">
    <property type="protein sequence ID" value="QMU30449.1"/>
    <property type="molecule type" value="Genomic_DNA"/>
</dbReference>
<gene>
    <name evidence="1" type="ORF">HUW48_21565</name>
</gene>
<dbReference type="KEGG" id="add:HUW48_21565"/>
<name>A0A7L7LDH5_9BACT</name>
<accession>A0A7L7LDH5</accession>
<dbReference type="Proteomes" id="UP000514509">
    <property type="component" value="Chromosome"/>
</dbReference>
<organism evidence="1 2">
    <name type="scientific">Adhaeribacter radiodurans</name>
    <dbReference type="NCBI Taxonomy" id="2745197"/>
    <lineage>
        <taxon>Bacteria</taxon>
        <taxon>Pseudomonadati</taxon>
        <taxon>Bacteroidota</taxon>
        <taxon>Cytophagia</taxon>
        <taxon>Cytophagales</taxon>
        <taxon>Hymenobacteraceae</taxon>
        <taxon>Adhaeribacter</taxon>
    </lineage>
</organism>
<reference evidence="1 2" key="1">
    <citation type="submission" date="2020-08" db="EMBL/GenBank/DDBJ databases">
        <title>Adhaeribacter dokdonensis sp. nov., isolated from the rhizosphere of Elymus tsukushiensis, a plant native to the Dokdo Islands, Republic of Korea.</title>
        <authorList>
            <person name="Ghim S.Y."/>
        </authorList>
    </citation>
    <scope>NUCLEOTIDE SEQUENCE [LARGE SCALE GENOMIC DNA]</scope>
    <source>
        <strain evidence="1 2">KUDC8001</strain>
    </source>
</reference>
<proteinExistence type="predicted"/>
<keyword evidence="2" id="KW-1185">Reference proteome</keyword>
<sequence>MQVLFNPLFHLALGATGLESTGILLKDVLAIRKQFRIDTGKSNPKKVAQV</sequence>
<evidence type="ECO:0000313" key="2">
    <source>
        <dbReference type="Proteomes" id="UP000514509"/>
    </source>
</evidence>